<gene>
    <name evidence="2" type="ORF">A2T98_13490</name>
</gene>
<sequence length="274" mass="30621">MNIAIIGCGYVGCAVAEFWQQKMTLMITATTTNPERIPTLQSLAQKVVVTQGNDREQLKSVLQNQDIVLLSIGAKGANVYEETYLNTAKTLVEILPDIPSIKQLIYTGSYSVYGDQNGAWVDEQTLAKPSHDNGKILKATEDVLLAASSDKLRVCILRLGGIYGPNRELMKIFSRVPGTTRPGNGEEAANWIHLDDIVGAIEFVRQHHLQGIYNLVDDAYLTTRQLLDSLLEKHDLPKVKWDNTLKNNRSYNTRVSNQKIKEAGYKLIHPKIIF</sequence>
<evidence type="ECO:0000313" key="2">
    <source>
        <dbReference type="EMBL" id="KZL49303.1"/>
    </source>
</evidence>
<dbReference type="EMBL" id="LWAJ01000179">
    <property type="protein sequence ID" value="KZL49303.1"/>
    <property type="molecule type" value="Genomic_DNA"/>
</dbReference>
<evidence type="ECO:0000313" key="3">
    <source>
        <dbReference type="Proteomes" id="UP000076555"/>
    </source>
</evidence>
<dbReference type="AlphaFoldDB" id="A0A161UTS6"/>
<comment type="caution">
    <text evidence="2">The sequence shown here is derived from an EMBL/GenBank/DDBJ whole genome shotgun (WGS) entry which is preliminary data.</text>
</comment>
<dbReference type="InterPro" id="IPR001509">
    <property type="entry name" value="Epimerase_deHydtase"/>
</dbReference>
<dbReference type="GO" id="GO:0004029">
    <property type="term" value="F:aldehyde dehydrogenase (NAD+) activity"/>
    <property type="evidence" value="ECO:0007669"/>
    <property type="project" value="TreeGrafter"/>
</dbReference>
<feature type="domain" description="NAD-dependent epimerase/dehydratase" evidence="1">
    <location>
        <begin position="5"/>
        <end position="214"/>
    </location>
</feature>
<accession>A0A161UTS6</accession>
<dbReference type="InterPro" id="IPR036291">
    <property type="entry name" value="NAD(P)-bd_dom_sf"/>
</dbReference>
<dbReference type="Gene3D" id="3.40.50.720">
    <property type="entry name" value="NAD(P)-binding Rossmann-like Domain"/>
    <property type="match status" value="1"/>
</dbReference>
<organism evidence="2 3">
    <name type="scientific">Nodularia spumigena CENA596</name>
    <dbReference type="NCBI Taxonomy" id="1819295"/>
    <lineage>
        <taxon>Bacteria</taxon>
        <taxon>Bacillati</taxon>
        <taxon>Cyanobacteriota</taxon>
        <taxon>Cyanophyceae</taxon>
        <taxon>Nostocales</taxon>
        <taxon>Nodulariaceae</taxon>
        <taxon>Nodularia</taxon>
    </lineage>
</organism>
<dbReference type="RefSeq" id="WP_006195006.1">
    <property type="nucleotide sequence ID" value="NZ_CAWMRI010000179.1"/>
</dbReference>
<dbReference type="PANTHER" id="PTHR48079">
    <property type="entry name" value="PROTEIN YEEZ"/>
    <property type="match status" value="1"/>
</dbReference>
<name>A0A161UTS6_NODSP</name>
<dbReference type="SUPFAM" id="SSF51735">
    <property type="entry name" value="NAD(P)-binding Rossmann-fold domains"/>
    <property type="match status" value="1"/>
</dbReference>
<evidence type="ECO:0000259" key="1">
    <source>
        <dbReference type="Pfam" id="PF01370"/>
    </source>
</evidence>
<dbReference type="InterPro" id="IPR051783">
    <property type="entry name" value="NAD(P)-dependent_oxidoreduct"/>
</dbReference>
<dbReference type="Proteomes" id="UP000076555">
    <property type="component" value="Unassembled WGS sequence"/>
</dbReference>
<dbReference type="GO" id="GO:0005737">
    <property type="term" value="C:cytoplasm"/>
    <property type="evidence" value="ECO:0007669"/>
    <property type="project" value="TreeGrafter"/>
</dbReference>
<dbReference type="PANTHER" id="PTHR48079:SF6">
    <property type="entry name" value="NAD(P)-BINDING DOMAIN-CONTAINING PROTEIN-RELATED"/>
    <property type="match status" value="1"/>
</dbReference>
<protein>
    <submittedName>
        <fullName evidence="2">NAD(P)-dependent oxidoreductase</fullName>
    </submittedName>
</protein>
<dbReference type="Pfam" id="PF01370">
    <property type="entry name" value="Epimerase"/>
    <property type="match status" value="1"/>
</dbReference>
<dbReference type="GeneID" id="78017852"/>
<dbReference type="CDD" id="cd05266">
    <property type="entry name" value="SDR_a4"/>
    <property type="match status" value="1"/>
</dbReference>
<reference evidence="2 3" key="1">
    <citation type="submission" date="2016-04" db="EMBL/GenBank/DDBJ databases">
        <title>Draft Genome Assembly of the Bloom-forming Cyanobacterium Nodularia spumigena Strain CENA596 in Shrimp Production Ponds.</title>
        <authorList>
            <person name="Popin R.V."/>
            <person name="Rigonato J."/>
            <person name="Abreu V.A."/>
            <person name="Andreote A.P."/>
            <person name="Silveira S.B."/>
            <person name="Odebrecht C."/>
            <person name="Fiore M.F."/>
        </authorList>
    </citation>
    <scope>NUCLEOTIDE SEQUENCE [LARGE SCALE GENOMIC DNA]</scope>
    <source>
        <strain evidence="2 3">CENA596</strain>
    </source>
</reference>
<dbReference type="OrthoDB" id="9808276at2"/>
<proteinExistence type="predicted"/>